<feature type="compositionally biased region" description="Basic and acidic residues" evidence="1">
    <location>
        <begin position="335"/>
        <end position="348"/>
    </location>
</feature>
<name>A0A1X6NLZ5_PORUM</name>
<proteinExistence type="predicted"/>
<dbReference type="Proteomes" id="UP000218209">
    <property type="component" value="Unassembled WGS sequence"/>
</dbReference>
<feature type="compositionally biased region" description="Gly residues" evidence="1">
    <location>
        <begin position="26"/>
        <end position="35"/>
    </location>
</feature>
<dbReference type="AlphaFoldDB" id="A0A1X6NLZ5"/>
<evidence type="ECO:0000256" key="1">
    <source>
        <dbReference type="SAM" id="MobiDB-lite"/>
    </source>
</evidence>
<feature type="compositionally biased region" description="Basic residues" evidence="1">
    <location>
        <begin position="44"/>
        <end position="56"/>
    </location>
</feature>
<keyword evidence="3" id="KW-1185">Reference proteome</keyword>
<evidence type="ECO:0000313" key="3">
    <source>
        <dbReference type="Proteomes" id="UP000218209"/>
    </source>
</evidence>
<feature type="compositionally biased region" description="Polar residues" evidence="1">
    <location>
        <begin position="100"/>
        <end position="122"/>
    </location>
</feature>
<feature type="region of interest" description="Disordered" evidence="1">
    <location>
        <begin position="1"/>
        <end position="130"/>
    </location>
</feature>
<gene>
    <name evidence="2" type="ORF">BU14_1288s0001</name>
</gene>
<feature type="compositionally biased region" description="Pro residues" evidence="1">
    <location>
        <begin position="1"/>
        <end position="19"/>
    </location>
</feature>
<evidence type="ECO:0000313" key="2">
    <source>
        <dbReference type="EMBL" id="OSX69669.1"/>
    </source>
</evidence>
<dbReference type="EMBL" id="KV919447">
    <property type="protein sequence ID" value="OSX69669.1"/>
    <property type="molecule type" value="Genomic_DNA"/>
</dbReference>
<accession>A0A1X6NLZ5</accession>
<protein>
    <submittedName>
        <fullName evidence="2">Uncharacterized protein</fullName>
    </submittedName>
</protein>
<reference evidence="2 3" key="1">
    <citation type="submission" date="2017-03" db="EMBL/GenBank/DDBJ databases">
        <title>WGS assembly of Porphyra umbilicalis.</title>
        <authorList>
            <person name="Brawley S.H."/>
            <person name="Blouin N.A."/>
            <person name="Ficko-Blean E."/>
            <person name="Wheeler G.L."/>
            <person name="Lohr M."/>
            <person name="Goodson H.V."/>
            <person name="Jenkins J.W."/>
            <person name="Blaby-Haas C.E."/>
            <person name="Helliwell K.E."/>
            <person name="Chan C."/>
            <person name="Marriage T."/>
            <person name="Bhattacharya D."/>
            <person name="Klein A.S."/>
            <person name="Badis Y."/>
            <person name="Brodie J."/>
            <person name="Cao Y."/>
            <person name="Collen J."/>
            <person name="Dittami S.M."/>
            <person name="Gachon C.M."/>
            <person name="Green B.R."/>
            <person name="Karpowicz S."/>
            <person name="Kim J.W."/>
            <person name="Kudahl U."/>
            <person name="Lin S."/>
            <person name="Michel G."/>
            <person name="Mittag M."/>
            <person name="Olson B.J."/>
            <person name="Pangilinan J."/>
            <person name="Peng Y."/>
            <person name="Qiu H."/>
            <person name="Shu S."/>
            <person name="Singer J.T."/>
            <person name="Smith A.G."/>
            <person name="Sprecher B.N."/>
            <person name="Wagner V."/>
            <person name="Wang W."/>
            <person name="Wang Z.-Y."/>
            <person name="Yan J."/>
            <person name="Yarish C."/>
            <person name="Zoeuner-Riek S."/>
            <person name="Zhuang Y."/>
            <person name="Zou Y."/>
            <person name="Lindquist E.A."/>
            <person name="Grimwood J."/>
            <person name="Barry K."/>
            <person name="Rokhsar D.S."/>
            <person name="Schmutz J."/>
            <person name="Stiller J.W."/>
            <person name="Grossman A.R."/>
            <person name="Prochnik S.E."/>
        </authorList>
    </citation>
    <scope>NUCLEOTIDE SEQUENCE [LARGE SCALE GENOMIC DNA]</scope>
    <source>
        <strain evidence="2">4086291</strain>
    </source>
</reference>
<feature type="region of interest" description="Disordered" evidence="1">
    <location>
        <begin position="329"/>
        <end position="370"/>
    </location>
</feature>
<sequence length="416" mass="44070">MIPPAPTAPPHAATPPCPRSFPLGCSRGGLRGAAGGTPLTGHQSTKRQNIHGRRSRPPCPVPRAPGDARPRSRRPCCPLRGSAPSPAVSSTARHQKQQEQRTNSRLSPCASPTTIAPRQSTADPPHRPARRVAPGLMDAASMVVGLHRAVVRGHLIHRGPAARAQGPAAACAAAAAGRRHHRLVDKQYPAIRDRPHWLAAAGECIVRGARHNGRGGDRVDRHVHVVLPAAVGGIGPRRHVDLAVRIIVGHQLRAGGDVKQLCDKEGCELWVIPPIQQHFSCLRVVRRQVAAVRTGGGLQKRRHDHQVRRPVVRVIQPRVGAHAQVVARPNAGAGAERRDAGIGDRDVADGGEDGLIPFLPRQGGDGGGGGRLCGARGGARRRHLGLVSFSWTLRVWEVGGGGSGREVARGRLGAEQ</sequence>
<organism evidence="2 3">
    <name type="scientific">Porphyra umbilicalis</name>
    <name type="common">Purple laver</name>
    <name type="synonym">Red alga</name>
    <dbReference type="NCBI Taxonomy" id="2786"/>
    <lineage>
        <taxon>Eukaryota</taxon>
        <taxon>Rhodophyta</taxon>
        <taxon>Bangiophyceae</taxon>
        <taxon>Bangiales</taxon>
        <taxon>Bangiaceae</taxon>
        <taxon>Porphyra</taxon>
    </lineage>
</organism>